<reference evidence="2" key="1">
    <citation type="submission" date="2013-07" db="EMBL/GenBank/DDBJ databases">
        <title>The genome of Eucalyptus grandis.</title>
        <authorList>
            <person name="Schmutz J."/>
            <person name="Hayes R."/>
            <person name="Myburg A."/>
            <person name="Tuskan G."/>
            <person name="Grattapaglia D."/>
            <person name="Rokhsar D.S."/>
        </authorList>
    </citation>
    <scope>NUCLEOTIDE SEQUENCE</scope>
    <source>
        <tissue evidence="2">Leaf extractions</tissue>
    </source>
</reference>
<proteinExistence type="predicted"/>
<dbReference type="InParanoid" id="A0A059A6B1"/>
<organism evidence="2">
    <name type="scientific">Eucalyptus grandis</name>
    <name type="common">Flooded gum</name>
    <dbReference type="NCBI Taxonomy" id="71139"/>
    <lineage>
        <taxon>Eukaryota</taxon>
        <taxon>Viridiplantae</taxon>
        <taxon>Streptophyta</taxon>
        <taxon>Embryophyta</taxon>
        <taxon>Tracheophyta</taxon>
        <taxon>Spermatophyta</taxon>
        <taxon>Magnoliopsida</taxon>
        <taxon>eudicotyledons</taxon>
        <taxon>Gunneridae</taxon>
        <taxon>Pentapetalae</taxon>
        <taxon>rosids</taxon>
        <taxon>malvids</taxon>
        <taxon>Myrtales</taxon>
        <taxon>Myrtaceae</taxon>
        <taxon>Myrtoideae</taxon>
        <taxon>Eucalypteae</taxon>
        <taxon>Eucalyptus</taxon>
    </lineage>
</organism>
<accession>A0A059A6B1</accession>
<gene>
    <name evidence="2" type="ORF">EUGRSUZ_K02837</name>
</gene>
<sequence>MSDPIAPSFDRRLTLLRPPSRVIIRENARCLCTDSLDSRLPYNQKQKKKKKRGMTENREASLRQESVAGRQSQGGGGGRRALGFGSEEGKKLEKARIPELEETLARRRGGGGGGVAGLLGAMGDEVVKKCGGNDGGGGGVGIAATIRFPKDGAESGFAVDFNGDRRFGYRESCELFVFFPSFFFLFL</sequence>
<feature type="region of interest" description="Disordered" evidence="1">
    <location>
        <begin position="42"/>
        <end position="96"/>
    </location>
</feature>
<feature type="compositionally biased region" description="Basic and acidic residues" evidence="1">
    <location>
        <begin position="53"/>
        <end position="62"/>
    </location>
</feature>
<protein>
    <submittedName>
        <fullName evidence="2">Uncharacterized protein</fullName>
    </submittedName>
</protein>
<name>A0A059A6B1_EUCGR</name>
<evidence type="ECO:0000313" key="2">
    <source>
        <dbReference type="EMBL" id="KCW49274.1"/>
    </source>
</evidence>
<dbReference type="EMBL" id="KK198763">
    <property type="protein sequence ID" value="KCW49274.1"/>
    <property type="molecule type" value="Genomic_DNA"/>
</dbReference>
<evidence type="ECO:0000256" key="1">
    <source>
        <dbReference type="SAM" id="MobiDB-lite"/>
    </source>
</evidence>
<feature type="compositionally biased region" description="Basic and acidic residues" evidence="1">
    <location>
        <begin position="87"/>
        <end position="96"/>
    </location>
</feature>
<dbReference type="Gramene" id="KCW49274">
    <property type="protein sequence ID" value="KCW49274"/>
    <property type="gene ID" value="EUGRSUZ_K02837"/>
</dbReference>
<dbReference type="AlphaFoldDB" id="A0A059A6B1"/>